<dbReference type="PANTHER" id="PTHR46825">
    <property type="entry name" value="D-ALANYL-D-ALANINE-CARBOXYPEPTIDASE/ENDOPEPTIDASE AMPH"/>
    <property type="match status" value="1"/>
</dbReference>
<dbReference type="PANTHER" id="PTHR46825:SF11">
    <property type="entry name" value="PENICILLIN-BINDING PROTEIN 4"/>
    <property type="match status" value="1"/>
</dbReference>
<comment type="subcellular location">
    <subcellularLocation>
        <location evidence="1">Membrane</location>
    </subcellularLocation>
</comment>
<dbReference type="Gene3D" id="3.40.710.10">
    <property type="entry name" value="DD-peptidase/beta-lactamase superfamily"/>
    <property type="match status" value="1"/>
</dbReference>
<comment type="caution">
    <text evidence="5">The sequence shown here is derived from an EMBL/GenBank/DDBJ whole genome shotgun (WGS) entry which is preliminary data.</text>
</comment>
<feature type="chain" id="PRO_5047305432" evidence="3">
    <location>
        <begin position="30"/>
        <end position="372"/>
    </location>
</feature>
<feature type="domain" description="Beta-lactamase-related" evidence="4">
    <location>
        <begin position="50"/>
        <end position="354"/>
    </location>
</feature>
<evidence type="ECO:0000259" key="4">
    <source>
        <dbReference type="Pfam" id="PF00144"/>
    </source>
</evidence>
<evidence type="ECO:0000313" key="5">
    <source>
        <dbReference type="EMBL" id="MFD1671048.1"/>
    </source>
</evidence>
<keyword evidence="5" id="KW-0378">Hydrolase</keyword>
<keyword evidence="6" id="KW-1185">Reference proteome</keyword>
<dbReference type="EC" id="3.-.-.-" evidence="5"/>
<gene>
    <name evidence="5" type="ORF">ACFQ5M_02935</name>
</gene>
<protein>
    <submittedName>
        <fullName evidence="5">Serine hydrolase domain-containing protein</fullName>
        <ecNumber evidence="5">3.-.-.-</ecNumber>
    </submittedName>
</protein>
<feature type="signal peptide" evidence="3">
    <location>
        <begin position="1"/>
        <end position="29"/>
    </location>
</feature>
<dbReference type="InterPro" id="IPR050491">
    <property type="entry name" value="AmpC-like"/>
</dbReference>
<evidence type="ECO:0000256" key="3">
    <source>
        <dbReference type="SAM" id="SignalP"/>
    </source>
</evidence>
<dbReference type="Proteomes" id="UP001597267">
    <property type="component" value="Unassembled WGS sequence"/>
</dbReference>
<keyword evidence="2" id="KW-0472">Membrane</keyword>
<accession>A0ABW4J638</accession>
<sequence>MIKTKGSLLKWLLVLIMLGGTLAPTTALAASTQNPSTAGNVDQLTRTQRQYINKKLKRQAHFTGTALFYRNGHVIYQQGYGYANYNQKIKNSAKTMYQWASVQKSVTAVLLMYQVQQGKVSLDDKLAQYYPNIAGGKQVTLRQMLDMRSGLWLAKPQTFYSANDKDIVNYAVENTQFVAASLNKWNYQAVNFLLLAGIIEQVSGRTYAQEANRVIFKPLHLKNTGFMPNPDTTHWATSYRNTGVHYYSYSRPETITKPTYNRELGTGNLYSTAGDLLHIQQAVIHGKIISKTALAQLRDATGGHYRGGIYNYADHVYARGCISGYENVFCLDKTGNTGVVLMGNRYFYGKKKPESHTSKALAHDLFKYLQKQ</sequence>
<dbReference type="SUPFAM" id="SSF56601">
    <property type="entry name" value="beta-lactamase/transpeptidase-like"/>
    <property type="match status" value="1"/>
</dbReference>
<evidence type="ECO:0000256" key="1">
    <source>
        <dbReference type="ARBA" id="ARBA00004370"/>
    </source>
</evidence>
<dbReference type="Pfam" id="PF00144">
    <property type="entry name" value="Beta-lactamase"/>
    <property type="match status" value="1"/>
</dbReference>
<dbReference type="InterPro" id="IPR001466">
    <property type="entry name" value="Beta-lactam-related"/>
</dbReference>
<keyword evidence="3" id="KW-0732">Signal</keyword>
<reference evidence="6" key="1">
    <citation type="journal article" date="2019" name="Int. J. Syst. Evol. Microbiol.">
        <title>The Global Catalogue of Microorganisms (GCM) 10K type strain sequencing project: providing services to taxonomists for standard genome sequencing and annotation.</title>
        <authorList>
            <consortium name="The Broad Institute Genomics Platform"/>
            <consortium name="The Broad Institute Genome Sequencing Center for Infectious Disease"/>
            <person name="Wu L."/>
            <person name="Ma J."/>
        </authorList>
    </citation>
    <scope>NUCLEOTIDE SEQUENCE [LARGE SCALE GENOMIC DNA]</scope>
    <source>
        <strain evidence="6">CCM 8896</strain>
    </source>
</reference>
<evidence type="ECO:0000313" key="6">
    <source>
        <dbReference type="Proteomes" id="UP001597267"/>
    </source>
</evidence>
<name>A0ABW4J638_9LACO</name>
<dbReference type="EMBL" id="JBHTOP010000004">
    <property type="protein sequence ID" value="MFD1671048.1"/>
    <property type="molecule type" value="Genomic_DNA"/>
</dbReference>
<dbReference type="GO" id="GO:0016787">
    <property type="term" value="F:hydrolase activity"/>
    <property type="evidence" value="ECO:0007669"/>
    <property type="project" value="UniProtKB-KW"/>
</dbReference>
<dbReference type="InterPro" id="IPR012338">
    <property type="entry name" value="Beta-lactam/transpept-like"/>
</dbReference>
<dbReference type="RefSeq" id="WP_164507044.1">
    <property type="nucleotide sequence ID" value="NZ_JBHTOP010000004.1"/>
</dbReference>
<proteinExistence type="predicted"/>
<evidence type="ECO:0000256" key="2">
    <source>
        <dbReference type="ARBA" id="ARBA00023136"/>
    </source>
</evidence>
<organism evidence="5 6">
    <name type="scientific">Agrilactobacillus yilanensis</name>
    <dbReference type="NCBI Taxonomy" id="2485997"/>
    <lineage>
        <taxon>Bacteria</taxon>
        <taxon>Bacillati</taxon>
        <taxon>Bacillota</taxon>
        <taxon>Bacilli</taxon>
        <taxon>Lactobacillales</taxon>
        <taxon>Lactobacillaceae</taxon>
        <taxon>Agrilactobacillus</taxon>
    </lineage>
</organism>